<reference evidence="2" key="1">
    <citation type="journal article" date="2021" name="PeerJ">
        <title>Extensive microbial diversity within the chicken gut microbiome revealed by metagenomics and culture.</title>
        <authorList>
            <person name="Gilroy R."/>
            <person name="Ravi A."/>
            <person name="Getino M."/>
            <person name="Pursley I."/>
            <person name="Horton D.L."/>
            <person name="Alikhan N.F."/>
            <person name="Baker D."/>
            <person name="Gharbi K."/>
            <person name="Hall N."/>
            <person name="Watson M."/>
            <person name="Adriaenssens E.M."/>
            <person name="Foster-Nyarko E."/>
            <person name="Jarju S."/>
            <person name="Secka A."/>
            <person name="Antonio M."/>
            <person name="Oren A."/>
            <person name="Chaudhuri R.R."/>
            <person name="La Ragione R."/>
            <person name="Hildebrand F."/>
            <person name="Pallen M.J."/>
        </authorList>
    </citation>
    <scope>NUCLEOTIDE SEQUENCE</scope>
    <source>
        <strain evidence="2">CHK195-6426</strain>
    </source>
</reference>
<dbReference type="AlphaFoldDB" id="A0A9D1R8C7"/>
<sequence>METIRGKKDAYLTVYLALSMAVLLALCLVLLEGARRNGAALEAECIAEVSLNSILAEYHKELFEQYNLFALDASYGTNYPSPANTERHLCHYLQRNFSLEDLFLSDYWYRDFFALTLKEASLTGISILTDQEGGVFRRRAVEAIEADVGLTVLKELSEWLKTVEINSLEDGSVEQKKAEIDRQIQEYNGKEIQLPDGQWKVVEIENPTWKLEENKRKGILKLVIEDQEQISQRSIAQEALIMDRIKKGEANSGNMDIHIPEEESLADQFLFREYLMRYMGNYGAENAEGALLYQLEYLIAGKENDTENLRGVANRLLALREAANALYLFSDSEKSMEAELVAGVIATLLAVPEITELLKVSLLLGWAYAESLYDVKTLLEGGKIPLIKDDATWHFGLQGALEANISNENFREETGLSYEDYLRIFLMLTDTDKLTGRAMNLVEADIRLTAGNADFRLDGCFDRIEAYICVESAYGYQFELTRQKSY</sequence>
<evidence type="ECO:0000313" key="3">
    <source>
        <dbReference type="Proteomes" id="UP000824265"/>
    </source>
</evidence>
<dbReference type="InterPro" id="IPR043756">
    <property type="entry name" value="DUF5702"/>
</dbReference>
<dbReference type="EMBL" id="DXGH01000054">
    <property type="protein sequence ID" value="HIW81851.1"/>
    <property type="molecule type" value="Genomic_DNA"/>
</dbReference>
<dbReference type="Proteomes" id="UP000824265">
    <property type="component" value="Unassembled WGS sequence"/>
</dbReference>
<proteinExistence type="predicted"/>
<reference evidence="2" key="2">
    <citation type="submission" date="2021-04" db="EMBL/GenBank/DDBJ databases">
        <authorList>
            <person name="Gilroy R."/>
        </authorList>
    </citation>
    <scope>NUCLEOTIDE SEQUENCE</scope>
    <source>
        <strain evidence="2">CHK195-6426</strain>
    </source>
</reference>
<evidence type="ECO:0000256" key="1">
    <source>
        <dbReference type="SAM" id="Phobius"/>
    </source>
</evidence>
<accession>A0A9D1R8C7</accession>
<keyword evidence="1" id="KW-0472">Membrane</keyword>
<organism evidence="2 3">
    <name type="scientific">Candidatus Acetatifactor stercoripullorum</name>
    <dbReference type="NCBI Taxonomy" id="2838414"/>
    <lineage>
        <taxon>Bacteria</taxon>
        <taxon>Bacillati</taxon>
        <taxon>Bacillota</taxon>
        <taxon>Clostridia</taxon>
        <taxon>Lachnospirales</taxon>
        <taxon>Lachnospiraceae</taxon>
        <taxon>Acetatifactor</taxon>
    </lineage>
</organism>
<protein>
    <submittedName>
        <fullName evidence="2">Uncharacterized protein</fullName>
    </submittedName>
</protein>
<gene>
    <name evidence="2" type="ORF">H9742_10115</name>
</gene>
<keyword evidence="1" id="KW-0812">Transmembrane</keyword>
<dbReference type="Pfam" id="PF18960">
    <property type="entry name" value="DUF5702"/>
    <property type="match status" value="1"/>
</dbReference>
<evidence type="ECO:0000313" key="2">
    <source>
        <dbReference type="EMBL" id="HIW81851.1"/>
    </source>
</evidence>
<comment type="caution">
    <text evidence="2">The sequence shown here is derived from an EMBL/GenBank/DDBJ whole genome shotgun (WGS) entry which is preliminary data.</text>
</comment>
<name>A0A9D1R8C7_9FIRM</name>
<keyword evidence="1" id="KW-1133">Transmembrane helix</keyword>
<feature type="transmembrane region" description="Helical" evidence="1">
    <location>
        <begin position="12"/>
        <end position="31"/>
    </location>
</feature>